<dbReference type="EMBL" id="CAJVPZ010022784">
    <property type="protein sequence ID" value="CAG8713035.1"/>
    <property type="molecule type" value="Genomic_DNA"/>
</dbReference>
<organism evidence="1 2">
    <name type="scientific">Racocetra fulgida</name>
    <dbReference type="NCBI Taxonomy" id="60492"/>
    <lineage>
        <taxon>Eukaryota</taxon>
        <taxon>Fungi</taxon>
        <taxon>Fungi incertae sedis</taxon>
        <taxon>Mucoromycota</taxon>
        <taxon>Glomeromycotina</taxon>
        <taxon>Glomeromycetes</taxon>
        <taxon>Diversisporales</taxon>
        <taxon>Gigasporaceae</taxon>
        <taxon>Racocetra</taxon>
    </lineage>
</organism>
<dbReference type="AlphaFoldDB" id="A0A9N9HZQ1"/>
<protein>
    <submittedName>
        <fullName evidence="1">4783_t:CDS:1</fullName>
    </submittedName>
</protein>
<gene>
    <name evidence="1" type="ORF">RFULGI_LOCUS10966</name>
</gene>
<keyword evidence="2" id="KW-1185">Reference proteome</keyword>
<evidence type="ECO:0000313" key="2">
    <source>
        <dbReference type="Proteomes" id="UP000789396"/>
    </source>
</evidence>
<name>A0A9N9HZQ1_9GLOM</name>
<accession>A0A9N9HZQ1</accession>
<feature type="non-terminal residue" evidence="1">
    <location>
        <position position="1"/>
    </location>
</feature>
<dbReference type="Proteomes" id="UP000789396">
    <property type="component" value="Unassembled WGS sequence"/>
</dbReference>
<sequence length="104" mass="11754">WALPGNTKFGKKGGGKKIKTKVVNILKQFFLNDNLNPKDKLTAKGIHEELLRFAHSGEIKEDHVPKIDTIQNWIGRYSKEFNQRGTVIELETFKATGSSSNDEI</sequence>
<proteinExistence type="predicted"/>
<comment type="caution">
    <text evidence="1">The sequence shown here is derived from an EMBL/GenBank/DDBJ whole genome shotgun (WGS) entry which is preliminary data.</text>
</comment>
<evidence type="ECO:0000313" key="1">
    <source>
        <dbReference type="EMBL" id="CAG8713035.1"/>
    </source>
</evidence>
<reference evidence="1" key="1">
    <citation type="submission" date="2021-06" db="EMBL/GenBank/DDBJ databases">
        <authorList>
            <person name="Kallberg Y."/>
            <person name="Tangrot J."/>
            <person name="Rosling A."/>
        </authorList>
    </citation>
    <scope>NUCLEOTIDE SEQUENCE</scope>
    <source>
        <strain evidence="1">IN212</strain>
    </source>
</reference>
<dbReference type="OrthoDB" id="2418264at2759"/>